<dbReference type="RefSeq" id="WP_109726820.1">
    <property type="nucleotide sequence ID" value="NZ_QGDI01000008.1"/>
</dbReference>
<keyword evidence="4" id="KW-0808">Transferase</keyword>
<reference evidence="4 5" key="1">
    <citation type="submission" date="2018-05" db="EMBL/GenBank/DDBJ databases">
        <title>The Hungate 1000. A catalogue of reference genomes from the rumen microbiome.</title>
        <authorList>
            <person name="Kelly W."/>
        </authorList>
    </citation>
    <scope>NUCLEOTIDE SEQUENCE [LARGE SCALE GENOMIC DNA]</scope>
    <source>
        <strain evidence="4 5">SAb67</strain>
    </source>
</reference>
<keyword evidence="2" id="KW-1133">Transmembrane helix</keyword>
<dbReference type="Pfam" id="PF02397">
    <property type="entry name" value="Bac_transf"/>
    <property type="match status" value="1"/>
</dbReference>
<sequence length="209" mass="24182">MYAKCFKRVFDFILSLGAIIVLSPILILLTAVGAVAMGGNPFFTQERPGKREKIFRLIKFRTMNNKKDKHGKLLPDEKRLTRYGKWLRSTSLDELPELFNILRGDMAIVGPRPLLVEYLPYYKKNERHRHDVRPGLTGWAQVHGRNFVNWDDRLSYDCYYVRHISFMLDVKIVLMTIKTVLGRSNVASDTAKAEGNLADIRRKGRVDNK</sequence>
<evidence type="ECO:0000256" key="1">
    <source>
        <dbReference type="ARBA" id="ARBA00006464"/>
    </source>
</evidence>
<dbReference type="OrthoDB" id="9808602at2"/>
<name>A0A315XXF4_RUMFL</name>
<gene>
    <name evidence="4" type="ORF">IE37_02052</name>
</gene>
<dbReference type="PANTHER" id="PTHR30576">
    <property type="entry name" value="COLANIC BIOSYNTHESIS UDP-GLUCOSE LIPID CARRIER TRANSFERASE"/>
    <property type="match status" value="1"/>
</dbReference>
<protein>
    <submittedName>
        <fullName evidence="4">Lipopolysaccharide/colanic/teichoic acid biosynthesis glycosyltransferase</fullName>
    </submittedName>
</protein>
<feature type="transmembrane region" description="Helical" evidence="2">
    <location>
        <begin position="12"/>
        <end position="37"/>
    </location>
</feature>
<dbReference type="PANTHER" id="PTHR30576:SF8">
    <property type="entry name" value="UNDECAPRENYL-PHOSPHATE GALACTOSE PHOSPHOTRANSFERASE"/>
    <property type="match status" value="1"/>
</dbReference>
<evidence type="ECO:0000313" key="5">
    <source>
        <dbReference type="Proteomes" id="UP000245720"/>
    </source>
</evidence>
<comment type="caution">
    <text evidence="4">The sequence shown here is derived from an EMBL/GenBank/DDBJ whole genome shotgun (WGS) entry which is preliminary data.</text>
</comment>
<comment type="similarity">
    <text evidence="1">Belongs to the bacterial sugar transferase family.</text>
</comment>
<evidence type="ECO:0000259" key="3">
    <source>
        <dbReference type="Pfam" id="PF02397"/>
    </source>
</evidence>
<dbReference type="Proteomes" id="UP000245720">
    <property type="component" value="Unassembled WGS sequence"/>
</dbReference>
<keyword evidence="2" id="KW-0812">Transmembrane</keyword>
<evidence type="ECO:0000256" key="2">
    <source>
        <dbReference type="SAM" id="Phobius"/>
    </source>
</evidence>
<organism evidence="4 5">
    <name type="scientific">Ruminococcus flavefaciens</name>
    <dbReference type="NCBI Taxonomy" id="1265"/>
    <lineage>
        <taxon>Bacteria</taxon>
        <taxon>Bacillati</taxon>
        <taxon>Bacillota</taxon>
        <taxon>Clostridia</taxon>
        <taxon>Eubacteriales</taxon>
        <taxon>Oscillospiraceae</taxon>
        <taxon>Ruminococcus</taxon>
    </lineage>
</organism>
<accession>A0A315XXF4</accession>
<dbReference type="EMBL" id="QGDI01000008">
    <property type="protein sequence ID" value="PWJ11790.1"/>
    <property type="molecule type" value="Genomic_DNA"/>
</dbReference>
<feature type="domain" description="Bacterial sugar transferase" evidence="3">
    <location>
        <begin position="7"/>
        <end position="181"/>
    </location>
</feature>
<dbReference type="GO" id="GO:0016780">
    <property type="term" value="F:phosphotransferase activity, for other substituted phosphate groups"/>
    <property type="evidence" value="ECO:0007669"/>
    <property type="project" value="TreeGrafter"/>
</dbReference>
<dbReference type="InterPro" id="IPR003362">
    <property type="entry name" value="Bact_transf"/>
</dbReference>
<dbReference type="AlphaFoldDB" id="A0A315XXF4"/>
<keyword evidence="2" id="KW-0472">Membrane</keyword>
<evidence type="ECO:0000313" key="4">
    <source>
        <dbReference type="EMBL" id="PWJ11790.1"/>
    </source>
</evidence>
<proteinExistence type="inferred from homology"/>